<sequence>MARPRSFDEGDVLDRAMNVFHRHGYDGSTMAELTLAMGLTAPSIYAAFGSKRGLFEAVLDRYTDSQGESFAGVLAAPTAREVAERLLCWATDQTRDLQRPPGYLLIQAGLAAGPESADVPVTLAERRLANEVALRERFEQAKVAGDLSTAADSAALASFVTTVFYGLSVRVASGATSDELRKVVEQAMANWQALASEPEANLASGPNLLDGNAPGTRGRPREFDASSALDAAMKVFWRKGYEGTSLADLTEAMGITRPSLYATFGNKESLFFKALDQYQRVNMAYGKKALEAPTAQAFVEELLAGAVAAQLSDDQPRGCLSVINSMQGGDQSQVIRAEVLRRASEVHSLIVMRLTRAKTEGDLPASADPEGLTRLLASVLQSIATLGAAGASADQLHALANSTIAVWPHTKH</sequence>
<name>A0ABW8K4Q5_9GAMM</name>
<dbReference type="PROSITE" id="PS50977">
    <property type="entry name" value="HTH_TETR_2"/>
    <property type="match status" value="2"/>
</dbReference>
<evidence type="ECO:0000256" key="2">
    <source>
        <dbReference type="ARBA" id="ARBA00023125"/>
    </source>
</evidence>
<dbReference type="SUPFAM" id="SSF48498">
    <property type="entry name" value="Tetracyclin repressor-like, C-terminal domain"/>
    <property type="match status" value="2"/>
</dbReference>
<dbReference type="Gene3D" id="1.10.357.10">
    <property type="entry name" value="Tetracycline Repressor, domain 2"/>
    <property type="match status" value="2"/>
</dbReference>
<evidence type="ECO:0000313" key="7">
    <source>
        <dbReference type="EMBL" id="MFK2916622.1"/>
    </source>
</evidence>
<dbReference type="InterPro" id="IPR001647">
    <property type="entry name" value="HTH_TetR"/>
</dbReference>
<keyword evidence="8" id="KW-1185">Reference proteome</keyword>
<dbReference type="InterPro" id="IPR036271">
    <property type="entry name" value="Tet_transcr_reg_TetR-rel_C_sf"/>
</dbReference>
<dbReference type="PANTHER" id="PTHR47506">
    <property type="entry name" value="TRANSCRIPTIONAL REGULATORY PROTEIN"/>
    <property type="match status" value="1"/>
</dbReference>
<feature type="region of interest" description="Disordered" evidence="5">
    <location>
        <begin position="202"/>
        <end position="222"/>
    </location>
</feature>
<evidence type="ECO:0000313" key="8">
    <source>
        <dbReference type="Proteomes" id="UP001620408"/>
    </source>
</evidence>
<protein>
    <submittedName>
        <fullName evidence="7">TetR/AcrR family transcriptional regulator</fullName>
    </submittedName>
</protein>
<dbReference type="SUPFAM" id="SSF46689">
    <property type="entry name" value="Homeodomain-like"/>
    <property type="match status" value="2"/>
</dbReference>
<organism evidence="7 8">
    <name type="scientific">Dyella koreensis</name>
    <dbReference type="NCBI Taxonomy" id="311235"/>
    <lineage>
        <taxon>Bacteria</taxon>
        <taxon>Pseudomonadati</taxon>
        <taxon>Pseudomonadota</taxon>
        <taxon>Gammaproteobacteria</taxon>
        <taxon>Lysobacterales</taxon>
        <taxon>Rhodanobacteraceae</taxon>
        <taxon>Dyella</taxon>
    </lineage>
</organism>
<dbReference type="Proteomes" id="UP001620408">
    <property type="component" value="Unassembled WGS sequence"/>
</dbReference>
<dbReference type="PROSITE" id="PS01081">
    <property type="entry name" value="HTH_TETR_1"/>
    <property type="match status" value="1"/>
</dbReference>
<feature type="DNA-binding region" description="H-T-H motif" evidence="4">
    <location>
        <begin position="29"/>
        <end position="48"/>
    </location>
</feature>
<accession>A0ABW8K4Q5</accession>
<dbReference type="PANTHER" id="PTHR47506:SF1">
    <property type="entry name" value="HTH-TYPE TRANSCRIPTIONAL REGULATOR YJDC"/>
    <property type="match status" value="1"/>
</dbReference>
<evidence type="ECO:0000256" key="4">
    <source>
        <dbReference type="PROSITE-ProRule" id="PRU00335"/>
    </source>
</evidence>
<dbReference type="InterPro" id="IPR023772">
    <property type="entry name" value="DNA-bd_HTH_TetR-type_CS"/>
</dbReference>
<evidence type="ECO:0000256" key="5">
    <source>
        <dbReference type="SAM" id="MobiDB-lite"/>
    </source>
</evidence>
<keyword evidence="1" id="KW-0805">Transcription regulation</keyword>
<feature type="domain" description="HTH tetR-type" evidence="6">
    <location>
        <begin position="222"/>
        <end position="282"/>
    </location>
</feature>
<dbReference type="PRINTS" id="PR00455">
    <property type="entry name" value="HTHTETR"/>
</dbReference>
<proteinExistence type="predicted"/>
<evidence type="ECO:0000256" key="1">
    <source>
        <dbReference type="ARBA" id="ARBA00023015"/>
    </source>
</evidence>
<evidence type="ECO:0000256" key="3">
    <source>
        <dbReference type="ARBA" id="ARBA00023163"/>
    </source>
</evidence>
<comment type="caution">
    <text evidence="7">The sequence shown here is derived from an EMBL/GenBank/DDBJ whole genome shotgun (WGS) entry which is preliminary data.</text>
</comment>
<dbReference type="Gene3D" id="1.10.10.60">
    <property type="entry name" value="Homeodomain-like"/>
    <property type="match status" value="2"/>
</dbReference>
<reference evidence="7 8" key="1">
    <citation type="submission" date="2020-10" db="EMBL/GenBank/DDBJ databases">
        <title>Phylogeny of dyella-like bacteria.</title>
        <authorList>
            <person name="Fu J."/>
        </authorList>
    </citation>
    <scope>NUCLEOTIDE SEQUENCE [LARGE SCALE GENOMIC DNA]</scope>
    <source>
        <strain evidence="7 8">BB4</strain>
    </source>
</reference>
<feature type="DNA-binding region" description="H-T-H motif" evidence="4">
    <location>
        <begin position="245"/>
        <end position="264"/>
    </location>
</feature>
<dbReference type="Pfam" id="PF00440">
    <property type="entry name" value="TetR_N"/>
    <property type="match status" value="2"/>
</dbReference>
<keyword evidence="2 4" id="KW-0238">DNA-binding</keyword>
<keyword evidence="3" id="KW-0804">Transcription</keyword>
<gene>
    <name evidence="7" type="ORF">ISS97_05055</name>
</gene>
<feature type="domain" description="HTH tetR-type" evidence="6">
    <location>
        <begin position="6"/>
        <end position="66"/>
    </location>
</feature>
<dbReference type="RefSeq" id="WP_379985988.1">
    <property type="nucleotide sequence ID" value="NZ_JADIKD010000007.1"/>
</dbReference>
<dbReference type="EMBL" id="JADIKD010000007">
    <property type="protein sequence ID" value="MFK2916622.1"/>
    <property type="molecule type" value="Genomic_DNA"/>
</dbReference>
<dbReference type="InterPro" id="IPR009057">
    <property type="entry name" value="Homeodomain-like_sf"/>
</dbReference>
<evidence type="ECO:0000259" key="6">
    <source>
        <dbReference type="PROSITE" id="PS50977"/>
    </source>
</evidence>